<evidence type="ECO:0000313" key="6">
    <source>
        <dbReference type="Proteomes" id="UP001431572"/>
    </source>
</evidence>
<organism evidence="3 5">
    <name type="scientific">Candidatus Chlorohelix allophototropha</name>
    <dbReference type="NCBI Taxonomy" id="3003348"/>
    <lineage>
        <taxon>Bacteria</taxon>
        <taxon>Bacillati</taxon>
        <taxon>Chloroflexota</taxon>
        <taxon>Chloroflexia</taxon>
        <taxon>Candidatus Chloroheliales</taxon>
        <taxon>Candidatus Chloroheliaceae</taxon>
        <taxon>Candidatus Chlorohelix</taxon>
    </lineage>
</organism>
<evidence type="ECO:0000259" key="1">
    <source>
        <dbReference type="Pfam" id="PF00534"/>
    </source>
</evidence>
<dbReference type="RefSeq" id="WP_341470368.1">
    <property type="nucleotide sequence ID" value="NZ_CP128400.1"/>
</dbReference>
<dbReference type="Pfam" id="PF13439">
    <property type="entry name" value="Glyco_transf_4"/>
    <property type="match status" value="1"/>
</dbReference>
<reference evidence="4" key="2">
    <citation type="journal article" date="2024" name="Nature">
        <title>Anoxygenic phototroph of the Chloroflexota uses a type I reaction centre.</title>
        <authorList>
            <person name="Tsuji J.M."/>
            <person name="Shaw N.A."/>
            <person name="Nagashima S."/>
            <person name="Venkiteswaran J.J."/>
            <person name="Schiff S.L."/>
            <person name="Watanabe T."/>
            <person name="Fukui M."/>
            <person name="Hanada S."/>
            <person name="Tank M."/>
            <person name="Neufeld J.D."/>
        </authorList>
    </citation>
    <scope>NUCLEOTIDE SEQUENCE</scope>
    <source>
        <strain evidence="4">L227-S17</strain>
    </source>
</reference>
<dbReference type="Gene3D" id="3.40.50.2000">
    <property type="entry name" value="Glycogen Phosphorylase B"/>
    <property type="match status" value="2"/>
</dbReference>
<feature type="domain" description="Glycosyltransferase subfamily 4-like N-terminal" evidence="2">
    <location>
        <begin position="19"/>
        <end position="227"/>
    </location>
</feature>
<dbReference type="Proteomes" id="UP001431572">
    <property type="component" value="Chromosome 2"/>
</dbReference>
<dbReference type="InterPro" id="IPR050194">
    <property type="entry name" value="Glycosyltransferase_grp1"/>
</dbReference>
<accession>A0A8T7M9A8</accession>
<evidence type="ECO:0000313" key="5">
    <source>
        <dbReference type="Proteomes" id="UP000521676"/>
    </source>
</evidence>
<dbReference type="InterPro" id="IPR001296">
    <property type="entry name" value="Glyco_trans_1"/>
</dbReference>
<dbReference type="InterPro" id="IPR028098">
    <property type="entry name" value="Glyco_trans_4-like_N"/>
</dbReference>
<dbReference type="SUPFAM" id="SSF53756">
    <property type="entry name" value="UDP-Glycosyltransferase/glycogen phosphorylase"/>
    <property type="match status" value="1"/>
</dbReference>
<dbReference type="AlphaFoldDB" id="A0A8T7M9A8"/>
<dbReference type="PANTHER" id="PTHR45947">
    <property type="entry name" value="SULFOQUINOVOSYL TRANSFERASE SQD2"/>
    <property type="match status" value="1"/>
</dbReference>
<dbReference type="PANTHER" id="PTHR45947:SF3">
    <property type="entry name" value="SULFOQUINOVOSYL TRANSFERASE SQD2"/>
    <property type="match status" value="1"/>
</dbReference>
<protein>
    <submittedName>
        <fullName evidence="3">Glycosyltransferase family 4 protein</fullName>
    </submittedName>
</protein>
<evidence type="ECO:0000313" key="3">
    <source>
        <dbReference type="EMBL" id="NWJ48532.1"/>
    </source>
</evidence>
<dbReference type="EMBL" id="CP128400">
    <property type="protein sequence ID" value="WJW68464.1"/>
    <property type="molecule type" value="Genomic_DNA"/>
</dbReference>
<dbReference type="Proteomes" id="UP000521676">
    <property type="component" value="Unassembled WGS sequence"/>
</dbReference>
<reference evidence="3 5" key="1">
    <citation type="submission" date="2020-06" db="EMBL/GenBank/DDBJ databases">
        <title>Anoxygenic phototrophic Chloroflexota member uses a Type I reaction center.</title>
        <authorList>
            <person name="Tsuji J.M."/>
            <person name="Shaw N.A."/>
            <person name="Nagashima S."/>
            <person name="Venkiteswaran J."/>
            <person name="Schiff S.L."/>
            <person name="Hanada S."/>
            <person name="Tank M."/>
            <person name="Neufeld J.D."/>
        </authorList>
    </citation>
    <scope>NUCLEOTIDE SEQUENCE [LARGE SCALE GENOMIC DNA]</scope>
    <source>
        <strain evidence="3">L227-S17</strain>
    </source>
</reference>
<keyword evidence="6" id="KW-1185">Reference proteome</keyword>
<dbReference type="CDD" id="cd03801">
    <property type="entry name" value="GT4_PimA-like"/>
    <property type="match status" value="1"/>
</dbReference>
<dbReference type="Pfam" id="PF00534">
    <property type="entry name" value="Glycos_transf_1"/>
    <property type="match status" value="1"/>
</dbReference>
<evidence type="ECO:0000259" key="2">
    <source>
        <dbReference type="Pfam" id="PF13439"/>
    </source>
</evidence>
<dbReference type="EMBL" id="JACATZ010000003">
    <property type="protein sequence ID" value="NWJ48532.1"/>
    <property type="molecule type" value="Genomic_DNA"/>
</dbReference>
<proteinExistence type="predicted"/>
<feature type="domain" description="Glycosyl transferase family 1" evidence="1">
    <location>
        <begin position="234"/>
        <end position="391"/>
    </location>
</feature>
<gene>
    <name evidence="3" type="ORF">HXX08_21960</name>
    <name evidence="4" type="ORF">OZ401_004076</name>
</gene>
<evidence type="ECO:0000313" key="4">
    <source>
        <dbReference type="EMBL" id="WJW68464.1"/>
    </source>
</evidence>
<sequence>MNNALNIAILSDVFPPKCGGSGWSSFYLARALQQRGHNVQVVVPKEGKAFTTTTREYEGLPVTEFIYPTVKIPFARNYTRNERLYPRFADWLEGFFKQYKIQVAHGQHYLTIPPAIIAAQKSGAVSLATIRDYWAVCYWTTHLSGNKVCPGCSPVNRLKCLYRNQGAFGIAAAPVSLYMAANLRLKQKWLAQADAVLGVSHYVASKLAPFVPPERLRVLPTFVDLDQLQEIAGQKSSLKVSEPYLLYMGKLEENKGAGMLLDVLRIARPAIPTLVAGEGSMRSSLEETATREGLNIKFLGWVEHDEALKLLAKAEALLFTSLWHEPLSRVLLEAIGLGALVVGINTGGTPDAIEDGVSGALATTPAEMGEKLKELLKPENAEKRTQMRAAALQVARERFSQPVVIARTEQLYYDLLAQKRTER</sequence>
<dbReference type="GO" id="GO:0016757">
    <property type="term" value="F:glycosyltransferase activity"/>
    <property type="evidence" value="ECO:0007669"/>
    <property type="project" value="InterPro"/>
</dbReference>
<name>A0A8T7M9A8_9CHLR</name>